<evidence type="ECO:0000313" key="2">
    <source>
        <dbReference type="EMBL" id="ETV95883.1"/>
    </source>
</evidence>
<protein>
    <submittedName>
        <fullName evidence="2">Uncharacterized protein</fullName>
    </submittedName>
</protein>
<dbReference type="GeneID" id="20087971"/>
<reference evidence="2" key="1">
    <citation type="submission" date="2013-12" db="EMBL/GenBank/DDBJ databases">
        <title>The Genome Sequence of Aphanomyces invadans NJM9701.</title>
        <authorList>
            <consortium name="The Broad Institute Genomics Platform"/>
            <person name="Russ C."/>
            <person name="Tyler B."/>
            <person name="van West P."/>
            <person name="Dieguez-Uribeondo J."/>
            <person name="Young S.K."/>
            <person name="Zeng Q."/>
            <person name="Gargeya S."/>
            <person name="Fitzgerald M."/>
            <person name="Abouelleil A."/>
            <person name="Alvarado L."/>
            <person name="Chapman S.B."/>
            <person name="Gainer-Dewar J."/>
            <person name="Goldberg J."/>
            <person name="Griggs A."/>
            <person name="Gujja S."/>
            <person name="Hansen M."/>
            <person name="Howarth C."/>
            <person name="Imamovic A."/>
            <person name="Ireland A."/>
            <person name="Larimer J."/>
            <person name="McCowan C."/>
            <person name="Murphy C."/>
            <person name="Pearson M."/>
            <person name="Poon T.W."/>
            <person name="Priest M."/>
            <person name="Roberts A."/>
            <person name="Saif S."/>
            <person name="Shea T."/>
            <person name="Sykes S."/>
            <person name="Wortman J."/>
            <person name="Nusbaum C."/>
            <person name="Birren B."/>
        </authorList>
    </citation>
    <scope>NUCLEOTIDE SEQUENCE [LARGE SCALE GENOMIC DNA]</scope>
    <source>
        <strain evidence="2">NJM9701</strain>
    </source>
</reference>
<dbReference type="AlphaFoldDB" id="A0A024TPF5"/>
<accession>A0A024TPF5</accession>
<name>A0A024TPF5_9STRA</name>
<dbReference type="RefSeq" id="XP_008875634.1">
    <property type="nucleotide sequence ID" value="XM_008877412.1"/>
</dbReference>
<proteinExistence type="predicted"/>
<evidence type="ECO:0000256" key="1">
    <source>
        <dbReference type="SAM" id="MobiDB-lite"/>
    </source>
</evidence>
<dbReference type="EMBL" id="KI913979">
    <property type="protein sequence ID" value="ETV95883.1"/>
    <property type="molecule type" value="Genomic_DNA"/>
</dbReference>
<feature type="region of interest" description="Disordered" evidence="1">
    <location>
        <begin position="66"/>
        <end position="85"/>
    </location>
</feature>
<dbReference type="OrthoDB" id="10507970at2759"/>
<sequence>MTSDAFTRVVDGKKVQHRFGLLIDEHRRFAVASAKLSGVDEEESEKHMILDDLLAQLEDVRLLAASRSTKTSQEKDKAEQGGARRSKAGLLFVKWRCKHSSDVKRFLKKSDNMNTRNAKQNVIISWL</sequence>
<organism evidence="2">
    <name type="scientific">Aphanomyces invadans</name>
    <dbReference type="NCBI Taxonomy" id="157072"/>
    <lineage>
        <taxon>Eukaryota</taxon>
        <taxon>Sar</taxon>
        <taxon>Stramenopiles</taxon>
        <taxon>Oomycota</taxon>
        <taxon>Saprolegniomycetes</taxon>
        <taxon>Saprolegniales</taxon>
        <taxon>Verrucalvaceae</taxon>
        <taxon>Aphanomyces</taxon>
    </lineage>
</organism>
<gene>
    <name evidence="2" type="ORF">H310_10921</name>
</gene>
<dbReference type="VEuPathDB" id="FungiDB:H310_10921"/>